<reference evidence="3" key="1">
    <citation type="journal article" date="2015" name="Nature">
        <title>Complex archaea that bridge the gap between prokaryotes and eukaryotes.</title>
        <authorList>
            <person name="Spang A."/>
            <person name="Saw J.H."/>
            <person name="Jorgensen S.L."/>
            <person name="Zaremba-Niedzwiedzka K."/>
            <person name="Martijn J."/>
            <person name="Lind A.E."/>
            <person name="van Eijk R."/>
            <person name="Schleper C."/>
            <person name="Guy L."/>
            <person name="Ettema T.J."/>
        </authorList>
    </citation>
    <scope>NUCLEOTIDE SEQUENCE</scope>
</reference>
<dbReference type="Gene3D" id="3.80.10.10">
    <property type="entry name" value="Ribonuclease Inhibitor"/>
    <property type="match status" value="1"/>
</dbReference>
<comment type="caution">
    <text evidence="3">The sequence shown here is derived from an EMBL/GenBank/DDBJ whole genome shotgun (WGS) entry which is preliminary data.</text>
</comment>
<accession>A0A0F9KQF3</accession>
<dbReference type="InterPro" id="IPR001611">
    <property type="entry name" value="Leu-rich_rpt"/>
</dbReference>
<dbReference type="AlphaFoldDB" id="A0A0F9KQF3"/>
<feature type="non-terminal residue" evidence="3">
    <location>
        <position position="1"/>
    </location>
</feature>
<evidence type="ECO:0000256" key="2">
    <source>
        <dbReference type="ARBA" id="ARBA00022737"/>
    </source>
</evidence>
<dbReference type="InterPro" id="IPR025875">
    <property type="entry name" value="Leu-rich_rpt_4"/>
</dbReference>
<organism evidence="3">
    <name type="scientific">marine sediment metagenome</name>
    <dbReference type="NCBI Taxonomy" id="412755"/>
    <lineage>
        <taxon>unclassified sequences</taxon>
        <taxon>metagenomes</taxon>
        <taxon>ecological metagenomes</taxon>
    </lineage>
</organism>
<name>A0A0F9KQF3_9ZZZZ</name>
<dbReference type="InterPro" id="IPR032675">
    <property type="entry name" value="LRR_dom_sf"/>
</dbReference>
<keyword evidence="1" id="KW-0433">Leucine-rich repeat</keyword>
<dbReference type="Pfam" id="PF12799">
    <property type="entry name" value="LRR_4"/>
    <property type="match status" value="1"/>
</dbReference>
<keyword evidence="2" id="KW-0677">Repeat</keyword>
<evidence type="ECO:0008006" key="4">
    <source>
        <dbReference type="Google" id="ProtNLM"/>
    </source>
</evidence>
<sequence>IKGLEPLINLETLDLGQNRIIRIQGLESLMKLKDLWLADNLIPEKILYQLGGIDSGGCANDPIKFVQYCLVNL</sequence>
<gene>
    <name evidence="3" type="ORF">LCGC14_1673610</name>
</gene>
<proteinExistence type="predicted"/>
<dbReference type="SMART" id="SM00365">
    <property type="entry name" value="LRR_SD22"/>
    <property type="match status" value="2"/>
</dbReference>
<dbReference type="EMBL" id="LAZR01014403">
    <property type="protein sequence ID" value="KKM17650.1"/>
    <property type="molecule type" value="Genomic_DNA"/>
</dbReference>
<dbReference type="SUPFAM" id="SSF52058">
    <property type="entry name" value="L domain-like"/>
    <property type="match status" value="1"/>
</dbReference>
<evidence type="ECO:0000256" key="1">
    <source>
        <dbReference type="ARBA" id="ARBA00022614"/>
    </source>
</evidence>
<evidence type="ECO:0000313" key="3">
    <source>
        <dbReference type="EMBL" id="KKM17650.1"/>
    </source>
</evidence>
<protein>
    <recommendedName>
        <fullName evidence="4">Leucine-rich repeat domain-containing protein</fullName>
    </recommendedName>
</protein>
<dbReference type="PROSITE" id="PS51450">
    <property type="entry name" value="LRR"/>
    <property type="match status" value="1"/>
</dbReference>